<proteinExistence type="predicted"/>
<keyword evidence="2" id="KW-1185">Reference proteome</keyword>
<name>A0A1W1HF90_9BACT</name>
<dbReference type="STRING" id="1246637.MTBBW1_2790006"/>
<accession>A0A1W1HF90</accession>
<reference evidence="1 2" key="1">
    <citation type="submission" date="2017-03" db="EMBL/GenBank/DDBJ databases">
        <authorList>
            <person name="Afonso C.L."/>
            <person name="Miller P.J."/>
            <person name="Scott M.A."/>
            <person name="Spackman E."/>
            <person name="Goraichik I."/>
            <person name="Dimitrov K.M."/>
            <person name="Suarez D.L."/>
            <person name="Swayne D.E."/>
        </authorList>
    </citation>
    <scope>NUCLEOTIDE SEQUENCE [LARGE SCALE GENOMIC DNA]</scope>
    <source>
        <strain evidence="1">PRJEB14757</strain>
    </source>
</reference>
<evidence type="ECO:0000313" key="2">
    <source>
        <dbReference type="Proteomes" id="UP000191931"/>
    </source>
</evidence>
<dbReference type="EMBL" id="FWEV01000200">
    <property type="protein sequence ID" value="SLM31164.1"/>
    <property type="molecule type" value="Genomic_DNA"/>
</dbReference>
<protein>
    <submittedName>
        <fullName evidence="1">Uncharacterized protein</fullName>
    </submittedName>
</protein>
<gene>
    <name evidence="1" type="ORF">MTBBW1_2790006</name>
</gene>
<organism evidence="1 2">
    <name type="scientific">Desulfamplus magnetovallimortis</name>
    <dbReference type="NCBI Taxonomy" id="1246637"/>
    <lineage>
        <taxon>Bacteria</taxon>
        <taxon>Pseudomonadati</taxon>
        <taxon>Thermodesulfobacteriota</taxon>
        <taxon>Desulfobacteria</taxon>
        <taxon>Desulfobacterales</taxon>
        <taxon>Desulfobacteraceae</taxon>
        <taxon>Desulfamplus</taxon>
    </lineage>
</organism>
<dbReference type="AlphaFoldDB" id="A0A1W1HF90"/>
<evidence type="ECO:0000313" key="1">
    <source>
        <dbReference type="EMBL" id="SLM31164.1"/>
    </source>
</evidence>
<sequence length="57" mass="6298">MVSIPSNRGSVSDSDWRANWLKDWSIASSQSPLIGAVFLTSCYQCVFSMNYPGLNPL</sequence>
<dbReference type="Proteomes" id="UP000191931">
    <property type="component" value="Unassembled WGS sequence"/>
</dbReference>